<dbReference type="InterPro" id="IPR015422">
    <property type="entry name" value="PyrdxlP-dep_Trfase_small"/>
</dbReference>
<dbReference type="Pfam" id="PF00155">
    <property type="entry name" value="Aminotran_1_2"/>
    <property type="match status" value="1"/>
</dbReference>
<dbReference type="InterPro" id="IPR015421">
    <property type="entry name" value="PyrdxlP-dep_Trfase_major"/>
</dbReference>
<feature type="region of interest" description="Disordered" evidence="2">
    <location>
        <begin position="388"/>
        <end position="409"/>
    </location>
</feature>
<comment type="cofactor">
    <cofactor evidence="1">
        <name>pyridoxal 5'-phosphate</name>
        <dbReference type="ChEBI" id="CHEBI:597326"/>
    </cofactor>
</comment>
<evidence type="ECO:0000259" key="3">
    <source>
        <dbReference type="Pfam" id="PF00155"/>
    </source>
</evidence>
<dbReference type="InterPro" id="IPR004839">
    <property type="entry name" value="Aminotransferase_I/II_large"/>
</dbReference>
<dbReference type="PANTHER" id="PTHR43510">
    <property type="entry name" value="AMINOTRANSFERASE FUNCTION, HYPOTHETICAL (EUROFUNG)"/>
    <property type="match status" value="1"/>
</dbReference>
<comment type="caution">
    <text evidence="4">The sequence shown here is derived from an EMBL/GenBank/DDBJ whole genome shotgun (WGS) entry which is preliminary data.</text>
</comment>
<dbReference type="STRING" id="1912961.BU204_23150"/>
<keyword evidence="1" id="KW-0808">Transferase</keyword>
<gene>
    <name evidence="4" type="ORF">BU204_23150</name>
</gene>
<dbReference type="GO" id="GO:0008483">
    <property type="term" value="F:transaminase activity"/>
    <property type="evidence" value="ECO:0007669"/>
    <property type="project" value="UniProtKB-KW"/>
</dbReference>
<evidence type="ECO:0000313" key="5">
    <source>
        <dbReference type="Proteomes" id="UP000185596"/>
    </source>
</evidence>
<dbReference type="PROSITE" id="PS00105">
    <property type="entry name" value="AA_TRANSFER_CLASS_1"/>
    <property type="match status" value="1"/>
</dbReference>
<proteinExistence type="inferred from homology"/>
<evidence type="ECO:0000313" key="4">
    <source>
        <dbReference type="EMBL" id="OLF15167.1"/>
    </source>
</evidence>
<keyword evidence="1" id="KW-0032">Aminotransferase</keyword>
<dbReference type="InterPro" id="IPR004838">
    <property type="entry name" value="NHTrfase_class1_PyrdxlP-BS"/>
</dbReference>
<dbReference type="CDD" id="cd00609">
    <property type="entry name" value="AAT_like"/>
    <property type="match status" value="1"/>
</dbReference>
<evidence type="ECO:0000256" key="2">
    <source>
        <dbReference type="SAM" id="MobiDB-lite"/>
    </source>
</evidence>
<evidence type="ECO:0000256" key="1">
    <source>
        <dbReference type="RuleBase" id="RU000481"/>
    </source>
</evidence>
<feature type="domain" description="Aminotransferase class I/classII large" evidence="3">
    <location>
        <begin position="60"/>
        <end position="379"/>
    </location>
</feature>
<dbReference type="GO" id="GO:0030170">
    <property type="term" value="F:pyridoxal phosphate binding"/>
    <property type="evidence" value="ECO:0007669"/>
    <property type="project" value="InterPro"/>
</dbReference>
<dbReference type="Gene3D" id="3.90.1150.10">
    <property type="entry name" value="Aspartate Aminotransferase, domain 1"/>
    <property type="match status" value="1"/>
</dbReference>
<dbReference type="EC" id="2.6.1.-" evidence="1"/>
<dbReference type="Gene3D" id="3.40.640.10">
    <property type="entry name" value="Type I PLP-dependent aspartate aminotransferase-like (Major domain)"/>
    <property type="match status" value="1"/>
</dbReference>
<dbReference type="EMBL" id="MSIE01000044">
    <property type="protein sequence ID" value="OLF15167.1"/>
    <property type="molecule type" value="Genomic_DNA"/>
</dbReference>
<protein>
    <recommendedName>
        <fullName evidence="1">Aminotransferase</fullName>
        <ecNumber evidence="1">2.6.1.-</ecNumber>
    </recommendedName>
</protein>
<reference evidence="4 5" key="1">
    <citation type="submission" date="2016-12" db="EMBL/GenBank/DDBJ databases">
        <title>The draft genome sequence of Actinophytocola sp. 11-183.</title>
        <authorList>
            <person name="Wang W."/>
            <person name="Yuan L."/>
        </authorList>
    </citation>
    <scope>NUCLEOTIDE SEQUENCE [LARGE SCALE GENOMIC DNA]</scope>
    <source>
        <strain evidence="4 5">11-183</strain>
    </source>
</reference>
<name>A0A1Q8CLE5_9PSEU</name>
<dbReference type="RefSeq" id="WP_075127836.1">
    <property type="nucleotide sequence ID" value="NZ_MSIE01000044.1"/>
</dbReference>
<dbReference type="PANTHER" id="PTHR43510:SF1">
    <property type="entry name" value="AMINOTRANSFERASE FUNCTION, HYPOTHETICAL (EUROFUNG)"/>
    <property type="match status" value="1"/>
</dbReference>
<keyword evidence="5" id="KW-1185">Reference proteome</keyword>
<sequence>MTTSTTPLTDLPPRFSDAAMSALVDRPVRFDLAESTCPSLRLGDLFTPAVLDRLEKVEIGYGTTEGDPHLRALVAAGAGVRADQVLVTAGASSALFLVALSTCGPGDHAVLLAPYFPPTRAVLDALAVRTSTVGLDFDRGYRLDEQAVDAVAATLTPETRLVVLASPQNPSGVRVTEPELRRLLERMTVLAPRAVLLVDETYRESTYGGARPPASAAALSPRVVTCSSLSKAHGAPGLRVGWLTATDPALRERLRAAKFNTSVCCSGMAEALAVEVLDRAEEVLADRSALLTSTVDVLTRWAREHADVLEFLPPDGGAMCCLRLRADRVDDGAVPAFYEALAAREVRVAPGAWFAEPDRVFRVGFGHLPEESFRVALDRVSDALSVLPGPSELETGNGCGNATPSPSME</sequence>
<dbReference type="AlphaFoldDB" id="A0A1Q8CLE5"/>
<dbReference type="SUPFAM" id="SSF53383">
    <property type="entry name" value="PLP-dependent transferases"/>
    <property type="match status" value="1"/>
</dbReference>
<dbReference type="Proteomes" id="UP000185596">
    <property type="component" value="Unassembled WGS sequence"/>
</dbReference>
<comment type="similarity">
    <text evidence="1">Belongs to the class-I pyridoxal-phosphate-dependent aminotransferase family.</text>
</comment>
<feature type="compositionally biased region" description="Polar residues" evidence="2">
    <location>
        <begin position="400"/>
        <end position="409"/>
    </location>
</feature>
<organism evidence="4 5">
    <name type="scientific">Actinophytocola xanthii</name>
    <dbReference type="NCBI Taxonomy" id="1912961"/>
    <lineage>
        <taxon>Bacteria</taxon>
        <taxon>Bacillati</taxon>
        <taxon>Actinomycetota</taxon>
        <taxon>Actinomycetes</taxon>
        <taxon>Pseudonocardiales</taxon>
        <taxon>Pseudonocardiaceae</taxon>
    </lineage>
</organism>
<dbReference type="InterPro" id="IPR015424">
    <property type="entry name" value="PyrdxlP-dep_Trfase"/>
</dbReference>
<accession>A0A1Q8CLE5</accession>